<keyword evidence="3" id="KW-1185">Reference proteome</keyword>
<gene>
    <name evidence="2" type="ORF">EX30DRAFT_111944</name>
</gene>
<organism evidence="2 3">
    <name type="scientific">Ascodesmis nigricans</name>
    <dbReference type="NCBI Taxonomy" id="341454"/>
    <lineage>
        <taxon>Eukaryota</taxon>
        <taxon>Fungi</taxon>
        <taxon>Dikarya</taxon>
        <taxon>Ascomycota</taxon>
        <taxon>Pezizomycotina</taxon>
        <taxon>Pezizomycetes</taxon>
        <taxon>Pezizales</taxon>
        <taxon>Ascodesmidaceae</taxon>
        <taxon>Ascodesmis</taxon>
    </lineage>
</organism>
<dbReference type="InParanoid" id="A0A4S2MQ66"/>
<sequence>MSDVMVMSGLASSRKDVWLTKILHTTPHNHYRTSRTKQPTPTTMSCLERGPNEVLSSSHLTVMCCQCKHLFITSNTPNFGSKLKNCPKCQHSHIRCKRAPDSTVAKQNSIYPERDCLYAQYTTELLWSCWACGNMTNQFWDLDDIDSDDATGGDRLNGYCEGDDCGYNFRMGGNLIWRDWYWARKRHVREFFALLKEAGWTREDGLRWLESQTVGRYEAHGVYLTGMKSRTLHWPFHVLNVVGDDKDDDNDEEEVSYMVWQNVDAELEEERMNRRKRREMGCPEHGDIDSDKENGK</sequence>
<name>A0A4S2MQ66_9PEZI</name>
<accession>A0A4S2MQ66</accession>
<dbReference type="Proteomes" id="UP000298138">
    <property type="component" value="Unassembled WGS sequence"/>
</dbReference>
<evidence type="ECO:0000256" key="1">
    <source>
        <dbReference type="SAM" id="MobiDB-lite"/>
    </source>
</evidence>
<dbReference type="EMBL" id="ML220132">
    <property type="protein sequence ID" value="TGZ79351.1"/>
    <property type="molecule type" value="Genomic_DNA"/>
</dbReference>
<feature type="compositionally biased region" description="Basic and acidic residues" evidence="1">
    <location>
        <begin position="279"/>
        <end position="296"/>
    </location>
</feature>
<protein>
    <submittedName>
        <fullName evidence="2">Uncharacterized protein</fullName>
    </submittedName>
</protein>
<reference evidence="2 3" key="1">
    <citation type="submission" date="2019-04" db="EMBL/GenBank/DDBJ databases">
        <title>Comparative genomics and transcriptomics to analyze fruiting body development in filamentous ascomycetes.</title>
        <authorList>
            <consortium name="DOE Joint Genome Institute"/>
            <person name="Lutkenhaus R."/>
            <person name="Traeger S."/>
            <person name="Breuer J."/>
            <person name="Kuo A."/>
            <person name="Lipzen A."/>
            <person name="Pangilinan J."/>
            <person name="Dilworth D."/>
            <person name="Sandor L."/>
            <person name="Poggeler S."/>
            <person name="Barry K."/>
            <person name="Grigoriev I.V."/>
            <person name="Nowrousian M."/>
        </authorList>
    </citation>
    <scope>NUCLEOTIDE SEQUENCE [LARGE SCALE GENOMIC DNA]</scope>
    <source>
        <strain evidence="2 3">CBS 389.68</strain>
    </source>
</reference>
<dbReference type="AlphaFoldDB" id="A0A4S2MQ66"/>
<feature type="region of interest" description="Disordered" evidence="1">
    <location>
        <begin position="271"/>
        <end position="296"/>
    </location>
</feature>
<evidence type="ECO:0000313" key="2">
    <source>
        <dbReference type="EMBL" id="TGZ79351.1"/>
    </source>
</evidence>
<evidence type="ECO:0000313" key="3">
    <source>
        <dbReference type="Proteomes" id="UP000298138"/>
    </source>
</evidence>
<proteinExistence type="predicted"/>